<feature type="coiled-coil region" evidence="2">
    <location>
        <begin position="236"/>
        <end position="270"/>
    </location>
</feature>
<evidence type="ECO:0000256" key="1">
    <source>
        <dbReference type="ARBA" id="ARBA00023054"/>
    </source>
</evidence>
<dbReference type="SUPFAM" id="SSF49599">
    <property type="entry name" value="TRAF domain-like"/>
    <property type="match status" value="1"/>
</dbReference>
<dbReference type="PROSITE" id="PS50144">
    <property type="entry name" value="MATH"/>
    <property type="match status" value="1"/>
</dbReference>
<dbReference type="Gene3D" id="2.60.210.10">
    <property type="entry name" value="Apoptosis, Tumor Necrosis Factor Receptor Associated Protein 2, Chain A"/>
    <property type="match status" value="1"/>
</dbReference>
<protein>
    <recommendedName>
        <fullName evidence="3">MATH domain-containing protein</fullName>
    </recommendedName>
</protein>
<dbReference type="SMART" id="SM00061">
    <property type="entry name" value="MATH"/>
    <property type="match status" value="1"/>
</dbReference>
<evidence type="ECO:0000259" key="3">
    <source>
        <dbReference type="PROSITE" id="PS50144"/>
    </source>
</evidence>
<keyword evidence="1 2" id="KW-0175">Coiled coil</keyword>
<dbReference type="InterPro" id="IPR050804">
    <property type="entry name" value="MCC"/>
</dbReference>
<name>A0A2Z6M6N3_TRISU</name>
<accession>A0A2Z6M6N3</accession>
<organism evidence="4 5">
    <name type="scientific">Trifolium subterraneum</name>
    <name type="common">Subterranean clover</name>
    <dbReference type="NCBI Taxonomy" id="3900"/>
    <lineage>
        <taxon>Eukaryota</taxon>
        <taxon>Viridiplantae</taxon>
        <taxon>Streptophyta</taxon>
        <taxon>Embryophyta</taxon>
        <taxon>Tracheophyta</taxon>
        <taxon>Spermatophyta</taxon>
        <taxon>Magnoliopsida</taxon>
        <taxon>eudicotyledons</taxon>
        <taxon>Gunneridae</taxon>
        <taxon>Pentapetalae</taxon>
        <taxon>rosids</taxon>
        <taxon>fabids</taxon>
        <taxon>Fabales</taxon>
        <taxon>Fabaceae</taxon>
        <taxon>Papilionoideae</taxon>
        <taxon>50 kb inversion clade</taxon>
        <taxon>NPAAA clade</taxon>
        <taxon>Hologalegina</taxon>
        <taxon>IRL clade</taxon>
        <taxon>Trifolieae</taxon>
        <taxon>Trifolium</taxon>
    </lineage>
</organism>
<proteinExistence type="predicted"/>
<dbReference type="AlphaFoldDB" id="A0A2Z6M6N3"/>
<gene>
    <name evidence="4" type="ORF">TSUD_341180</name>
</gene>
<dbReference type="EMBL" id="DF973172">
    <property type="protein sequence ID" value="GAU17574.1"/>
    <property type="molecule type" value="Genomic_DNA"/>
</dbReference>
<evidence type="ECO:0000313" key="5">
    <source>
        <dbReference type="Proteomes" id="UP000242715"/>
    </source>
</evidence>
<dbReference type="Proteomes" id="UP000242715">
    <property type="component" value="Unassembled WGS sequence"/>
</dbReference>
<sequence>MEKQQEINVEIQPSEIFTWKIENFSKLNNVKKIYSDHFILGSYLWRIFLYPKGNEKKDAVNQLSIYLEAVETANESEGWSRDVKIKLVVFNQLNTNMTIKKGGKHGYNAKEICYGFPSFMNLTELHNPEKGFIVKDTCIVGAEVFVSKSSREKQVNQAVNLTVSPVSIKPTKQVDAELGYAALGRVIILLQTSKVKDMNEQACNELKVLWDELVKSNFDLTWLEPVVQSALGMKSYVEKALEAEKLKENMVHLELEMERLKVKSVAAEANLDIERNLLKSKGFKEIDLDYHLAYVSLI</sequence>
<evidence type="ECO:0000313" key="4">
    <source>
        <dbReference type="EMBL" id="GAU17574.1"/>
    </source>
</evidence>
<dbReference type="OrthoDB" id="1423144at2759"/>
<dbReference type="PANTHER" id="PTHR46236:SF36">
    <property type="entry name" value="MATH (MEPRIN AND TRAF-C-LIKE) DOMAIN PROTEIN"/>
    <property type="match status" value="1"/>
</dbReference>
<dbReference type="InterPro" id="IPR002083">
    <property type="entry name" value="MATH/TRAF_dom"/>
</dbReference>
<dbReference type="CDD" id="cd00121">
    <property type="entry name" value="MATH"/>
    <property type="match status" value="1"/>
</dbReference>
<keyword evidence="5" id="KW-1185">Reference proteome</keyword>
<feature type="domain" description="MATH" evidence="3">
    <location>
        <begin position="14"/>
        <end position="144"/>
    </location>
</feature>
<dbReference type="Pfam" id="PF22486">
    <property type="entry name" value="MATH_2"/>
    <property type="match status" value="1"/>
</dbReference>
<dbReference type="InterPro" id="IPR008974">
    <property type="entry name" value="TRAF-like"/>
</dbReference>
<reference evidence="5" key="1">
    <citation type="journal article" date="2017" name="Front. Plant Sci.">
        <title>Climate Clever Clovers: New Paradigm to Reduce the Environmental Footprint of Ruminants by Breeding Low Methanogenic Forages Utilizing Haplotype Variation.</title>
        <authorList>
            <person name="Kaur P."/>
            <person name="Appels R."/>
            <person name="Bayer P.E."/>
            <person name="Keeble-Gagnere G."/>
            <person name="Wang J."/>
            <person name="Hirakawa H."/>
            <person name="Shirasawa K."/>
            <person name="Vercoe P."/>
            <person name="Stefanova K."/>
            <person name="Durmic Z."/>
            <person name="Nichols P."/>
            <person name="Revell C."/>
            <person name="Isobe S.N."/>
            <person name="Edwards D."/>
            <person name="Erskine W."/>
        </authorList>
    </citation>
    <scope>NUCLEOTIDE SEQUENCE [LARGE SCALE GENOMIC DNA]</scope>
    <source>
        <strain evidence="5">cv. Daliak</strain>
    </source>
</reference>
<dbReference type="PANTHER" id="PTHR46236">
    <property type="entry name" value="TRAF-LIKE SUPERFAMILY PROTEIN"/>
    <property type="match status" value="1"/>
</dbReference>
<evidence type="ECO:0000256" key="2">
    <source>
        <dbReference type="SAM" id="Coils"/>
    </source>
</evidence>